<evidence type="ECO:0000313" key="18">
    <source>
        <dbReference type="Proteomes" id="UP001363151"/>
    </source>
</evidence>
<comment type="catalytic activity">
    <reaction evidence="12">
        <text>ADP(in) + ATP(out) = ADP(out) + ATP(in)</text>
        <dbReference type="Rhea" id="RHEA:34999"/>
        <dbReference type="ChEBI" id="CHEBI:30616"/>
        <dbReference type="ChEBI" id="CHEBI:456216"/>
    </reaction>
    <physiologicalReaction direction="left-to-right" evidence="12">
        <dbReference type="Rhea" id="RHEA:35000"/>
    </physiologicalReaction>
</comment>
<dbReference type="PANTHER" id="PTHR45635">
    <property type="entry name" value="ADP,ATP CARRIER PROTEIN 1-RELATED-RELATED"/>
    <property type="match status" value="1"/>
</dbReference>
<keyword evidence="11 14" id="KW-0472">Membrane</keyword>
<evidence type="ECO:0000256" key="9">
    <source>
        <dbReference type="ARBA" id="ARBA00022989"/>
    </source>
</evidence>
<evidence type="ECO:0000256" key="16">
    <source>
        <dbReference type="RuleBase" id="RU368008"/>
    </source>
</evidence>
<keyword evidence="10" id="KW-0496">Mitochondrion</keyword>
<evidence type="ECO:0000256" key="2">
    <source>
        <dbReference type="ARBA" id="ARBA00006375"/>
    </source>
</evidence>
<feature type="repeat" description="Solcar" evidence="14">
    <location>
        <begin position="207"/>
        <end position="295"/>
    </location>
</feature>
<dbReference type="InterPro" id="IPR002067">
    <property type="entry name" value="MCP"/>
</dbReference>
<keyword evidence="18" id="KW-1185">Reference proteome</keyword>
<comment type="similarity">
    <text evidence="2 15">Belongs to the mitochondrial carrier (TC 2.A.29) family.</text>
</comment>
<dbReference type="InterPro" id="IPR002113">
    <property type="entry name" value="ADT_euk_type"/>
</dbReference>
<comment type="function">
    <text evidence="16">Catalyzes the exchange of ADP and ATP across the membrane.</text>
</comment>
<dbReference type="PRINTS" id="PR00927">
    <property type="entry name" value="ADPTRNSLCASE"/>
</dbReference>
<evidence type="ECO:0000313" key="17">
    <source>
        <dbReference type="EMBL" id="KAK7241863.1"/>
    </source>
</evidence>
<dbReference type="Gene3D" id="1.50.40.10">
    <property type="entry name" value="Mitochondrial carrier domain"/>
    <property type="match status" value="1"/>
</dbReference>
<feature type="repeat" description="Solcar" evidence="14">
    <location>
        <begin position="110"/>
        <end position="198"/>
    </location>
</feature>
<reference evidence="17 18" key="1">
    <citation type="submission" date="2024-03" db="EMBL/GenBank/DDBJ databases">
        <title>Aureococcus anophagefferens CCMP1851 and Kratosvirus quantuckense: Draft genome of a second virus-susceptible host strain in the model system.</title>
        <authorList>
            <person name="Chase E."/>
            <person name="Truchon A.R."/>
            <person name="Schepens W."/>
            <person name="Wilhelm S.W."/>
        </authorList>
    </citation>
    <scope>NUCLEOTIDE SEQUENCE [LARGE SCALE GENOMIC DNA]</scope>
    <source>
        <strain evidence="17 18">CCMP1851</strain>
    </source>
</reference>
<evidence type="ECO:0000256" key="5">
    <source>
        <dbReference type="ARBA" id="ARBA00022449"/>
    </source>
</evidence>
<keyword evidence="8" id="KW-0999">Mitochondrion inner membrane</keyword>
<dbReference type="PRINTS" id="PR00926">
    <property type="entry name" value="MITOCARRIER"/>
</dbReference>
<evidence type="ECO:0000256" key="10">
    <source>
        <dbReference type="ARBA" id="ARBA00023128"/>
    </source>
</evidence>
<dbReference type="PROSITE" id="PS50920">
    <property type="entry name" value="SOLCAR"/>
    <property type="match status" value="3"/>
</dbReference>
<evidence type="ECO:0000256" key="11">
    <source>
        <dbReference type="ARBA" id="ARBA00023136"/>
    </source>
</evidence>
<evidence type="ECO:0000256" key="6">
    <source>
        <dbReference type="ARBA" id="ARBA00022692"/>
    </source>
</evidence>
<feature type="repeat" description="Solcar" evidence="14">
    <location>
        <begin position="13"/>
        <end position="98"/>
    </location>
</feature>
<evidence type="ECO:0000256" key="12">
    <source>
        <dbReference type="ARBA" id="ARBA00024143"/>
    </source>
</evidence>
<keyword evidence="6 14" id="KW-0812">Transmembrane</keyword>
<protein>
    <recommendedName>
        <fullName evidence="16">ADP/ATP translocase</fullName>
    </recommendedName>
    <alternativeName>
        <fullName evidence="16">ADP,ATP carrier protein</fullName>
    </alternativeName>
</protein>
<proteinExistence type="inferred from homology"/>
<comment type="caution">
    <text evidence="17">The sequence shown here is derived from an EMBL/GenBank/DDBJ whole genome shotgun (WGS) entry which is preliminary data.</text>
</comment>
<comment type="function">
    <text evidence="13">ADP:ATP antiporter that mediates import of ADP into the mitochondrial matrix for ATP synthesis, and export of ATP out to fuel the cell. Cycles between the cytoplasmic-open state (c-state) and the matrix-open state (m-state): operates by the alternating access mechanism with a single substrate-binding site intermittently exposed to either the cytosolic (c-state) or matrix (m-state) side of the inner mitochondrial membrane.</text>
</comment>
<keyword evidence="7" id="KW-0677">Repeat</keyword>
<evidence type="ECO:0000256" key="13">
    <source>
        <dbReference type="ARBA" id="ARBA00045250"/>
    </source>
</evidence>
<organism evidence="17 18">
    <name type="scientific">Aureococcus anophagefferens</name>
    <name type="common">Harmful bloom alga</name>
    <dbReference type="NCBI Taxonomy" id="44056"/>
    <lineage>
        <taxon>Eukaryota</taxon>
        <taxon>Sar</taxon>
        <taxon>Stramenopiles</taxon>
        <taxon>Ochrophyta</taxon>
        <taxon>Pelagophyceae</taxon>
        <taxon>Pelagomonadales</taxon>
        <taxon>Pelagomonadaceae</taxon>
        <taxon>Aureococcus</taxon>
    </lineage>
</organism>
<comment type="caution">
    <text evidence="16">Lacks conserved residue(s) required for the propagation of feature annotation.</text>
</comment>
<evidence type="ECO:0000256" key="4">
    <source>
        <dbReference type="ARBA" id="ARBA00022448"/>
    </source>
</evidence>
<evidence type="ECO:0000256" key="3">
    <source>
        <dbReference type="ARBA" id="ARBA00011245"/>
    </source>
</evidence>
<dbReference type="InterPro" id="IPR018108">
    <property type="entry name" value="MCP_transmembrane"/>
</dbReference>
<evidence type="ECO:0000256" key="14">
    <source>
        <dbReference type="PROSITE-ProRule" id="PRU00282"/>
    </source>
</evidence>
<feature type="transmembrane region" description="Helical" evidence="16">
    <location>
        <begin position="209"/>
        <end position="230"/>
    </location>
</feature>
<keyword evidence="9 16" id="KW-1133">Transmembrane helix</keyword>
<sequence length="297" mass="30966">MGGGAAAPPASGMDFAKNLVLGGTSGCLAKTLCAPLERVKIVLQTAKGGAGAGMVGTARSIVNDQGARALWRGNLTNCARYFPTQAINFACKERYQKALVPDKATAGFAAWFAGYLAAGGAAGATSLTVVYPLEFSYTRLAADVGKVKQFPGGLPDVISTIAKKDGVSGLYRGYPTSVAGIIVYRAGYFGFYDAGKQVFFADGGANTSIFLKFGLAMAVDISAACFAYPIDTVRRRLMMQSGSGADMQFNSASSAVKHIYKREGAAGFFRGCMANNVRAIASALVLVLYDEAKKLTA</sequence>
<evidence type="ECO:0000256" key="8">
    <source>
        <dbReference type="ARBA" id="ARBA00022792"/>
    </source>
</evidence>
<evidence type="ECO:0000256" key="7">
    <source>
        <dbReference type="ARBA" id="ARBA00022737"/>
    </source>
</evidence>
<comment type="subcellular location">
    <subcellularLocation>
        <location evidence="16">Membrane</location>
        <topology evidence="16">Multi-pass membrane protein</topology>
    </subcellularLocation>
    <subcellularLocation>
        <location evidence="1">Mitochondrion inner membrane</location>
        <topology evidence="1">Multi-pass membrane protein</topology>
    </subcellularLocation>
</comment>
<dbReference type="InterPro" id="IPR023395">
    <property type="entry name" value="MCP_dom_sf"/>
</dbReference>
<keyword evidence="5" id="KW-0050">Antiport</keyword>
<evidence type="ECO:0000256" key="15">
    <source>
        <dbReference type="RuleBase" id="RU000488"/>
    </source>
</evidence>
<dbReference type="SUPFAM" id="SSF103506">
    <property type="entry name" value="Mitochondrial carrier"/>
    <property type="match status" value="1"/>
</dbReference>
<evidence type="ECO:0000256" key="1">
    <source>
        <dbReference type="ARBA" id="ARBA00004448"/>
    </source>
</evidence>
<dbReference type="PANTHER" id="PTHR45635:SF14">
    <property type="entry name" value="ADP_ATP TRANSLOCASE"/>
    <property type="match status" value="1"/>
</dbReference>
<accession>A0ABR1G021</accession>
<gene>
    <name evidence="17" type="ORF">SO694_00019317</name>
</gene>
<name>A0ABR1G021_AURAN</name>
<dbReference type="Pfam" id="PF00153">
    <property type="entry name" value="Mito_carr"/>
    <property type="match status" value="3"/>
</dbReference>
<dbReference type="Proteomes" id="UP001363151">
    <property type="component" value="Unassembled WGS sequence"/>
</dbReference>
<keyword evidence="4 15" id="KW-0813">Transport</keyword>
<comment type="subunit">
    <text evidence="3 16">Monomer.</text>
</comment>
<dbReference type="EMBL" id="JBBJCI010000152">
    <property type="protein sequence ID" value="KAK7241863.1"/>
    <property type="molecule type" value="Genomic_DNA"/>
</dbReference>